<organism evidence="5 6">
    <name type="scientific">Pseudomonas abietaniphila</name>
    <dbReference type="NCBI Taxonomy" id="89065"/>
    <lineage>
        <taxon>Bacteria</taxon>
        <taxon>Pseudomonadati</taxon>
        <taxon>Pseudomonadota</taxon>
        <taxon>Gammaproteobacteria</taxon>
        <taxon>Pseudomonadales</taxon>
        <taxon>Pseudomonadaceae</taxon>
        <taxon>Pseudomonas</taxon>
    </lineage>
</organism>
<dbReference type="Gene3D" id="1.10.287.110">
    <property type="entry name" value="DnaJ domain"/>
    <property type="match status" value="1"/>
</dbReference>
<dbReference type="CDD" id="cd06257">
    <property type="entry name" value="DnaJ"/>
    <property type="match status" value="1"/>
</dbReference>
<reference evidence="6" key="1">
    <citation type="submission" date="2016-10" db="EMBL/GenBank/DDBJ databases">
        <authorList>
            <person name="Varghese N."/>
            <person name="Submissions S."/>
        </authorList>
    </citation>
    <scope>NUCLEOTIDE SEQUENCE [LARGE SCALE GENOMIC DNA]</scope>
    <source>
        <strain evidence="6">ATCC 700689</strain>
    </source>
</reference>
<dbReference type="InterPro" id="IPR007791">
    <property type="entry name" value="DjlA_N"/>
</dbReference>
<dbReference type="InterPro" id="IPR036869">
    <property type="entry name" value="J_dom_sf"/>
</dbReference>
<feature type="transmembrane region" description="Helical" evidence="3">
    <location>
        <begin position="12"/>
        <end position="32"/>
    </location>
</feature>
<keyword evidence="3" id="KW-0472">Membrane</keyword>
<dbReference type="Pfam" id="PF00226">
    <property type="entry name" value="DnaJ"/>
    <property type="match status" value="1"/>
</dbReference>
<keyword evidence="3" id="KW-1133">Transmembrane helix</keyword>
<protein>
    <submittedName>
        <fullName evidence="5">DnaJ like chaperone protein</fullName>
    </submittedName>
</protein>
<dbReference type="Gene3D" id="1.10.3680.10">
    <property type="entry name" value="TerB-like"/>
    <property type="match status" value="1"/>
</dbReference>
<dbReference type="EMBL" id="FNCO01000004">
    <property type="protein sequence ID" value="SDG98457.1"/>
    <property type="molecule type" value="Genomic_DNA"/>
</dbReference>
<dbReference type="AlphaFoldDB" id="A0A1G7YPT7"/>
<name>A0A1G7YPT7_9PSED</name>
<dbReference type="CDD" id="cd07316">
    <property type="entry name" value="terB_like_DjlA"/>
    <property type="match status" value="1"/>
</dbReference>
<dbReference type="SUPFAM" id="SSF158682">
    <property type="entry name" value="TerB-like"/>
    <property type="match status" value="1"/>
</dbReference>
<dbReference type="PANTHER" id="PTHR24074">
    <property type="entry name" value="CO-CHAPERONE PROTEIN DJLA"/>
    <property type="match status" value="1"/>
</dbReference>
<dbReference type="SMART" id="SM00271">
    <property type="entry name" value="DnaJ"/>
    <property type="match status" value="1"/>
</dbReference>
<dbReference type="PROSITE" id="PS50076">
    <property type="entry name" value="DNAJ_2"/>
    <property type="match status" value="1"/>
</dbReference>
<dbReference type="Proteomes" id="UP000182894">
    <property type="component" value="Unassembled WGS sequence"/>
</dbReference>
<dbReference type="RefSeq" id="WP_074752218.1">
    <property type="nucleotide sequence ID" value="NZ_FNCO01000004.1"/>
</dbReference>
<keyword evidence="3" id="KW-0812">Transmembrane</keyword>
<dbReference type="STRING" id="89065.SAMN05216605_10435"/>
<dbReference type="PRINTS" id="PR00625">
    <property type="entry name" value="JDOMAIN"/>
</dbReference>
<evidence type="ECO:0000313" key="6">
    <source>
        <dbReference type="Proteomes" id="UP000182894"/>
    </source>
</evidence>
<accession>A0A1G7YPT7</accession>
<dbReference type="InterPro" id="IPR050817">
    <property type="entry name" value="DjlA_DnaK_co-chaperone"/>
</dbReference>
<dbReference type="Pfam" id="PF05099">
    <property type="entry name" value="TerB"/>
    <property type="match status" value="1"/>
</dbReference>
<dbReference type="OrthoDB" id="9782583at2"/>
<proteinExistence type="predicted"/>
<evidence type="ECO:0000256" key="1">
    <source>
        <dbReference type="ARBA" id="ARBA00023186"/>
    </source>
</evidence>
<evidence type="ECO:0000256" key="2">
    <source>
        <dbReference type="SAM" id="MobiDB-lite"/>
    </source>
</evidence>
<dbReference type="InterPro" id="IPR029024">
    <property type="entry name" value="TerB-like"/>
</dbReference>
<sequence length="256" mass="28656">MLWPFTVIGGGVGYAIASIPGAMLGALLGQALDRRLHVQSLAELRERVSGRSVPRDDELIFILLGRLAKSEGRVVDGHIQQARIEMQRLEMSDPAKRRAIAAFNRGKDGRDNLRVHLTRLKPQPNAAEGLLRACWRMAWADGRATRVERELIVLWGKWLGWPADKVEGLSSGEDEQRARAPASSAGEYQEALRLLGVRSDSEPAQIKHAYRRLLSRHHPDKVAGSGANQLQVRDATERTRELHNAYAVIRDRRGFR</sequence>
<keyword evidence="1" id="KW-0143">Chaperone</keyword>
<keyword evidence="6" id="KW-1185">Reference proteome</keyword>
<feature type="region of interest" description="Disordered" evidence="2">
    <location>
        <begin position="217"/>
        <end position="236"/>
    </location>
</feature>
<evidence type="ECO:0000259" key="4">
    <source>
        <dbReference type="PROSITE" id="PS50076"/>
    </source>
</evidence>
<gene>
    <name evidence="5" type="ORF">SAMN05216605_10435</name>
</gene>
<evidence type="ECO:0000313" key="5">
    <source>
        <dbReference type="EMBL" id="SDG98457.1"/>
    </source>
</evidence>
<evidence type="ECO:0000256" key="3">
    <source>
        <dbReference type="SAM" id="Phobius"/>
    </source>
</evidence>
<dbReference type="InterPro" id="IPR001623">
    <property type="entry name" value="DnaJ_domain"/>
</dbReference>
<dbReference type="SUPFAM" id="SSF46565">
    <property type="entry name" value="Chaperone J-domain"/>
    <property type="match status" value="1"/>
</dbReference>
<feature type="domain" description="J" evidence="4">
    <location>
        <begin position="190"/>
        <end position="256"/>
    </location>
</feature>